<dbReference type="EMBL" id="JAGGNH010000003">
    <property type="protein sequence ID" value="KAJ0976766.1"/>
    <property type="molecule type" value="Genomic_DNA"/>
</dbReference>
<evidence type="ECO:0000256" key="1">
    <source>
        <dbReference type="SAM" id="MobiDB-lite"/>
    </source>
</evidence>
<organism evidence="2 3">
    <name type="scientific">Dioscorea zingiberensis</name>
    <dbReference type="NCBI Taxonomy" id="325984"/>
    <lineage>
        <taxon>Eukaryota</taxon>
        <taxon>Viridiplantae</taxon>
        <taxon>Streptophyta</taxon>
        <taxon>Embryophyta</taxon>
        <taxon>Tracheophyta</taxon>
        <taxon>Spermatophyta</taxon>
        <taxon>Magnoliopsida</taxon>
        <taxon>Liliopsida</taxon>
        <taxon>Dioscoreales</taxon>
        <taxon>Dioscoreaceae</taxon>
        <taxon>Dioscorea</taxon>
    </lineage>
</organism>
<protein>
    <submittedName>
        <fullName evidence="2">Uncharacterized protein</fullName>
    </submittedName>
</protein>
<dbReference type="OrthoDB" id="10507694at2759"/>
<reference evidence="2" key="2">
    <citation type="journal article" date="2022" name="Hortic Res">
        <title>The genome of Dioscorea zingiberensis sheds light on the biosynthesis, origin and evolution of the medicinally important diosgenin saponins.</title>
        <authorList>
            <person name="Li Y."/>
            <person name="Tan C."/>
            <person name="Li Z."/>
            <person name="Guo J."/>
            <person name="Li S."/>
            <person name="Chen X."/>
            <person name="Wang C."/>
            <person name="Dai X."/>
            <person name="Yang H."/>
            <person name="Song W."/>
            <person name="Hou L."/>
            <person name="Xu J."/>
            <person name="Tong Z."/>
            <person name="Xu A."/>
            <person name="Yuan X."/>
            <person name="Wang W."/>
            <person name="Yang Q."/>
            <person name="Chen L."/>
            <person name="Sun Z."/>
            <person name="Wang K."/>
            <person name="Pan B."/>
            <person name="Chen J."/>
            <person name="Bao Y."/>
            <person name="Liu F."/>
            <person name="Qi X."/>
            <person name="Gang D.R."/>
            <person name="Wen J."/>
            <person name="Li J."/>
        </authorList>
    </citation>
    <scope>NUCLEOTIDE SEQUENCE</scope>
    <source>
        <strain evidence="2">Dzin_1.0</strain>
    </source>
</reference>
<accession>A0A9D5CNS4</accession>
<feature type="region of interest" description="Disordered" evidence="1">
    <location>
        <begin position="114"/>
        <end position="178"/>
    </location>
</feature>
<feature type="region of interest" description="Disordered" evidence="1">
    <location>
        <begin position="23"/>
        <end position="45"/>
    </location>
</feature>
<evidence type="ECO:0000313" key="2">
    <source>
        <dbReference type="EMBL" id="KAJ0976766.1"/>
    </source>
</evidence>
<feature type="compositionally biased region" description="Pro residues" evidence="1">
    <location>
        <begin position="119"/>
        <end position="130"/>
    </location>
</feature>
<feature type="compositionally biased region" description="Low complexity" evidence="1">
    <location>
        <begin position="332"/>
        <end position="341"/>
    </location>
</feature>
<reference evidence="2" key="1">
    <citation type="submission" date="2021-03" db="EMBL/GenBank/DDBJ databases">
        <authorList>
            <person name="Li Z."/>
            <person name="Yang C."/>
        </authorList>
    </citation>
    <scope>NUCLEOTIDE SEQUENCE</scope>
    <source>
        <strain evidence="2">Dzin_1.0</strain>
        <tissue evidence="2">Leaf</tissue>
    </source>
</reference>
<keyword evidence="3" id="KW-1185">Reference proteome</keyword>
<proteinExistence type="predicted"/>
<dbReference type="AlphaFoldDB" id="A0A9D5CNS4"/>
<dbReference type="Proteomes" id="UP001085076">
    <property type="component" value="Miscellaneous, Linkage group lg03"/>
</dbReference>
<evidence type="ECO:0000313" key="3">
    <source>
        <dbReference type="Proteomes" id="UP001085076"/>
    </source>
</evidence>
<gene>
    <name evidence="2" type="ORF">J5N97_012240</name>
</gene>
<sequence>MGGGDPSWSESCRACGVHGCPSSPLIDQPAQADQLGTASSEPTGAARALDETIFPLTRPANSCDFHHLEQPPSVPVLVEIAANEIPATTLTPAPSLIAASHHQEQAIPARQYYMGENSAPPPPPPPPPSQSPDNEVPIQRPVDERSDYPPPGHRPFGGEDLRRRSMRRPFPGSSHQGRGYEYVSLISDLGRQRCRQYYPNDHYLNNRPWYRRVDIWNGRNSSNCELIPGGRTRRGRERVPASNCFPDGGEGSNYVPPPPLRRWNTCPVREPPSYNYNSNIPRENENDHQDQPAGRQPDAGDQGTVVQDNIVIGDPSRIRIGEGNRGGRSTRGRVTGNVVVR</sequence>
<name>A0A9D5CNS4_9LILI</name>
<feature type="region of interest" description="Disordered" evidence="1">
    <location>
        <begin position="272"/>
        <end position="341"/>
    </location>
</feature>
<feature type="region of interest" description="Disordered" evidence="1">
    <location>
        <begin position="227"/>
        <end position="259"/>
    </location>
</feature>
<comment type="caution">
    <text evidence="2">The sequence shown here is derived from an EMBL/GenBank/DDBJ whole genome shotgun (WGS) entry which is preliminary data.</text>
</comment>